<evidence type="ECO:0000259" key="1">
    <source>
        <dbReference type="PROSITE" id="PS50181"/>
    </source>
</evidence>
<dbReference type="CDD" id="cd09917">
    <property type="entry name" value="F-box_SF"/>
    <property type="match status" value="1"/>
</dbReference>
<dbReference type="SUPFAM" id="SSF81383">
    <property type="entry name" value="F-box domain"/>
    <property type="match status" value="1"/>
</dbReference>
<evidence type="ECO:0000313" key="3">
    <source>
        <dbReference type="Proteomes" id="UP000799750"/>
    </source>
</evidence>
<dbReference type="OrthoDB" id="3792649at2759"/>
<proteinExistence type="predicted"/>
<sequence>MPFNNARANHLADLALYLAERGDFPKLKFNGLLYQYSPSHKQWILYRPRRYGHISTCFRNLHDTIAGPARRLAHLYYWKRREPERQHNETRSPLYQLPSELLLMISDHLQPAARLALRLTCTRFHVVLKPGLRILSFSDVQGIRDVVQHERYKDLCAAEHAQRLPLLHRNYGCSGCRRLHIARAFEPAQLVLCPETRVCRAAQAVCGKSARRVWSRHLLMQVPTSKWYGADDMLAALRKLRRAVPVPLCRHRSIYDPDISKVVRFHCCEEFELMEDSVRGSVLECESCLINWRVWRVPALTEDGERKEVDNVVLVVERSFRGVSGPDCEGLDRTQKREKQERIWEEVWNGAKYL</sequence>
<organism evidence="2 3">
    <name type="scientific">Lophium mytilinum</name>
    <dbReference type="NCBI Taxonomy" id="390894"/>
    <lineage>
        <taxon>Eukaryota</taxon>
        <taxon>Fungi</taxon>
        <taxon>Dikarya</taxon>
        <taxon>Ascomycota</taxon>
        <taxon>Pezizomycotina</taxon>
        <taxon>Dothideomycetes</taxon>
        <taxon>Pleosporomycetidae</taxon>
        <taxon>Mytilinidiales</taxon>
        <taxon>Mytilinidiaceae</taxon>
        <taxon>Lophium</taxon>
    </lineage>
</organism>
<keyword evidence="3" id="KW-1185">Reference proteome</keyword>
<protein>
    <recommendedName>
        <fullName evidence="1">F-box domain-containing protein</fullName>
    </recommendedName>
</protein>
<dbReference type="Pfam" id="PF12937">
    <property type="entry name" value="F-box-like"/>
    <property type="match status" value="1"/>
</dbReference>
<dbReference type="InterPro" id="IPR036047">
    <property type="entry name" value="F-box-like_dom_sf"/>
</dbReference>
<dbReference type="PROSITE" id="PS50181">
    <property type="entry name" value="FBOX"/>
    <property type="match status" value="1"/>
</dbReference>
<reference evidence="2" key="1">
    <citation type="journal article" date="2020" name="Stud. Mycol.">
        <title>101 Dothideomycetes genomes: a test case for predicting lifestyles and emergence of pathogens.</title>
        <authorList>
            <person name="Haridas S."/>
            <person name="Albert R."/>
            <person name="Binder M."/>
            <person name="Bloem J."/>
            <person name="Labutti K."/>
            <person name="Salamov A."/>
            <person name="Andreopoulos B."/>
            <person name="Baker S."/>
            <person name="Barry K."/>
            <person name="Bills G."/>
            <person name="Bluhm B."/>
            <person name="Cannon C."/>
            <person name="Castanera R."/>
            <person name="Culley D."/>
            <person name="Daum C."/>
            <person name="Ezra D."/>
            <person name="Gonzalez J."/>
            <person name="Henrissat B."/>
            <person name="Kuo A."/>
            <person name="Liang C."/>
            <person name="Lipzen A."/>
            <person name="Lutzoni F."/>
            <person name="Magnuson J."/>
            <person name="Mondo S."/>
            <person name="Nolan M."/>
            <person name="Ohm R."/>
            <person name="Pangilinan J."/>
            <person name="Park H.-J."/>
            <person name="Ramirez L."/>
            <person name="Alfaro M."/>
            <person name="Sun H."/>
            <person name="Tritt A."/>
            <person name="Yoshinaga Y."/>
            <person name="Zwiers L.-H."/>
            <person name="Turgeon B."/>
            <person name="Goodwin S."/>
            <person name="Spatafora J."/>
            <person name="Crous P."/>
            <person name="Grigoriev I."/>
        </authorList>
    </citation>
    <scope>NUCLEOTIDE SEQUENCE</scope>
    <source>
        <strain evidence="2">CBS 269.34</strain>
    </source>
</reference>
<dbReference type="Proteomes" id="UP000799750">
    <property type="component" value="Unassembled WGS sequence"/>
</dbReference>
<dbReference type="AlphaFoldDB" id="A0A6A6R625"/>
<dbReference type="EMBL" id="MU004184">
    <property type="protein sequence ID" value="KAF2499852.1"/>
    <property type="molecule type" value="Genomic_DNA"/>
</dbReference>
<dbReference type="InterPro" id="IPR001810">
    <property type="entry name" value="F-box_dom"/>
</dbReference>
<evidence type="ECO:0000313" key="2">
    <source>
        <dbReference type="EMBL" id="KAF2499852.1"/>
    </source>
</evidence>
<feature type="domain" description="F-box" evidence="1">
    <location>
        <begin position="91"/>
        <end position="140"/>
    </location>
</feature>
<name>A0A6A6R625_9PEZI</name>
<accession>A0A6A6R625</accession>
<gene>
    <name evidence="2" type="ORF">BU16DRAFT_536138</name>
</gene>